<comment type="caution">
    <text evidence="1">The sequence shown here is derived from an EMBL/GenBank/DDBJ whole genome shotgun (WGS) entry which is preliminary data.</text>
</comment>
<reference evidence="1 2" key="1">
    <citation type="journal article" date="2021" name="Elife">
        <title>Chloroplast acquisition without the gene transfer in kleptoplastic sea slugs, Plakobranchus ocellatus.</title>
        <authorList>
            <person name="Maeda T."/>
            <person name="Takahashi S."/>
            <person name="Yoshida T."/>
            <person name="Shimamura S."/>
            <person name="Takaki Y."/>
            <person name="Nagai Y."/>
            <person name="Toyoda A."/>
            <person name="Suzuki Y."/>
            <person name="Arimoto A."/>
            <person name="Ishii H."/>
            <person name="Satoh N."/>
            <person name="Nishiyama T."/>
            <person name="Hasebe M."/>
            <person name="Maruyama T."/>
            <person name="Minagawa J."/>
            <person name="Obokata J."/>
            <person name="Shigenobu S."/>
        </authorList>
    </citation>
    <scope>NUCLEOTIDE SEQUENCE [LARGE SCALE GENOMIC DNA]</scope>
</reference>
<dbReference type="AlphaFoldDB" id="A0AAV4DA56"/>
<evidence type="ECO:0000313" key="2">
    <source>
        <dbReference type="Proteomes" id="UP000735302"/>
    </source>
</evidence>
<name>A0AAV4DA56_9GAST</name>
<evidence type="ECO:0000313" key="1">
    <source>
        <dbReference type="EMBL" id="GFO41024.1"/>
    </source>
</evidence>
<organism evidence="1 2">
    <name type="scientific">Plakobranchus ocellatus</name>
    <dbReference type="NCBI Taxonomy" id="259542"/>
    <lineage>
        <taxon>Eukaryota</taxon>
        <taxon>Metazoa</taxon>
        <taxon>Spiralia</taxon>
        <taxon>Lophotrochozoa</taxon>
        <taxon>Mollusca</taxon>
        <taxon>Gastropoda</taxon>
        <taxon>Heterobranchia</taxon>
        <taxon>Euthyneura</taxon>
        <taxon>Panpulmonata</taxon>
        <taxon>Sacoglossa</taxon>
        <taxon>Placobranchoidea</taxon>
        <taxon>Plakobranchidae</taxon>
        <taxon>Plakobranchus</taxon>
    </lineage>
</organism>
<accession>A0AAV4DA56</accession>
<protein>
    <submittedName>
        <fullName evidence="1">Uncharacterized protein</fullName>
    </submittedName>
</protein>
<dbReference type="Proteomes" id="UP000735302">
    <property type="component" value="Unassembled WGS sequence"/>
</dbReference>
<dbReference type="EMBL" id="BLXT01007646">
    <property type="protein sequence ID" value="GFO41024.1"/>
    <property type="molecule type" value="Genomic_DNA"/>
</dbReference>
<sequence length="153" mass="17123">MWSGLFLKPAHNKVIKAFRPSIWPGTGNGARICDRGVPADIRADSLSTVRPTPLLNVTLKIDLTCHSNKNSLKQKPHPLIQISIFSHVYSTPALLTPPYLYLASLLHLSKSVSFLPMISSPENLFPTLRMEKQLFWESRSKRYKLGTRSAIAA</sequence>
<gene>
    <name evidence="1" type="ORF">PoB_006752900</name>
</gene>
<proteinExistence type="predicted"/>
<keyword evidence="2" id="KW-1185">Reference proteome</keyword>